<accession>A0A4Y2GHN7</accession>
<organism evidence="3 4">
    <name type="scientific">Araneus ventricosus</name>
    <name type="common">Orbweaver spider</name>
    <name type="synonym">Epeira ventricosa</name>
    <dbReference type="NCBI Taxonomy" id="182803"/>
    <lineage>
        <taxon>Eukaryota</taxon>
        <taxon>Metazoa</taxon>
        <taxon>Ecdysozoa</taxon>
        <taxon>Arthropoda</taxon>
        <taxon>Chelicerata</taxon>
        <taxon>Arachnida</taxon>
        <taxon>Araneae</taxon>
        <taxon>Araneomorphae</taxon>
        <taxon>Entelegynae</taxon>
        <taxon>Araneoidea</taxon>
        <taxon>Araneidae</taxon>
        <taxon>Araneus</taxon>
    </lineage>
</organism>
<dbReference type="Gene3D" id="3.40.525.10">
    <property type="entry name" value="CRAL-TRIO lipid binding domain"/>
    <property type="match status" value="1"/>
</dbReference>
<name>A0A4Y2GHN7_ARAVE</name>
<feature type="domain" description="CRAL-TRIO" evidence="2">
    <location>
        <begin position="1"/>
        <end position="101"/>
    </location>
</feature>
<protein>
    <recommendedName>
        <fullName evidence="2">CRAL-TRIO domain-containing protein</fullName>
    </recommendedName>
</protein>
<dbReference type="SUPFAM" id="SSF52087">
    <property type="entry name" value="CRAL/TRIO domain"/>
    <property type="match status" value="1"/>
</dbReference>
<dbReference type="PROSITE" id="PS50191">
    <property type="entry name" value="CRAL_TRIO"/>
    <property type="match status" value="1"/>
</dbReference>
<dbReference type="EMBL" id="BGPR01001370">
    <property type="protein sequence ID" value="GBM52239.1"/>
    <property type="molecule type" value="Genomic_DNA"/>
</dbReference>
<sequence length="202" mass="22450">MIQKRSIRNEADELSRSRKRLFGFRSVRKIMVFIQPSADNLLRITSPYVTLAFSVVKHVLASALLQKIRFYGAEGYQEDLLQKIDADDLPAFLGGNRTDPDDNPLCPSFQPQSSEERSPRQQSEAEVAILRTITGHDPNPPKGGTSRHRRGGSSLETLLCPPGKREPAYSLGDFSSTHSWCPSVGITVTGKGDVRQSLRSIR</sequence>
<evidence type="ECO:0000313" key="3">
    <source>
        <dbReference type="EMBL" id="GBM52239.1"/>
    </source>
</evidence>
<gene>
    <name evidence="3" type="ORF">AVEN_31056_1</name>
</gene>
<evidence type="ECO:0000259" key="2">
    <source>
        <dbReference type="PROSITE" id="PS50191"/>
    </source>
</evidence>
<proteinExistence type="predicted"/>
<dbReference type="Pfam" id="PF00650">
    <property type="entry name" value="CRAL_TRIO"/>
    <property type="match status" value="1"/>
</dbReference>
<evidence type="ECO:0000256" key="1">
    <source>
        <dbReference type="SAM" id="MobiDB-lite"/>
    </source>
</evidence>
<keyword evidence="4" id="KW-1185">Reference proteome</keyword>
<evidence type="ECO:0000313" key="4">
    <source>
        <dbReference type="Proteomes" id="UP000499080"/>
    </source>
</evidence>
<dbReference type="AlphaFoldDB" id="A0A4Y2GHN7"/>
<dbReference type="InterPro" id="IPR001251">
    <property type="entry name" value="CRAL-TRIO_dom"/>
</dbReference>
<dbReference type="OrthoDB" id="6477326at2759"/>
<reference evidence="3 4" key="1">
    <citation type="journal article" date="2019" name="Sci. Rep.">
        <title>Orb-weaving spider Araneus ventricosus genome elucidates the spidroin gene catalogue.</title>
        <authorList>
            <person name="Kono N."/>
            <person name="Nakamura H."/>
            <person name="Ohtoshi R."/>
            <person name="Moran D.A.P."/>
            <person name="Shinohara A."/>
            <person name="Yoshida Y."/>
            <person name="Fujiwara M."/>
            <person name="Mori M."/>
            <person name="Tomita M."/>
            <person name="Arakawa K."/>
        </authorList>
    </citation>
    <scope>NUCLEOTIDE SEQUENCE [LARGE SCALE GENOMIC DNA]</scope>
</reference>
<dbReference type="Proteomes" id="UP000499080">
    <property type="component" value="Unassembled WGS sequence"/>
</dbReference>
<feature type="region of interest" description="Disordered" evidence="1">
    <location>
        <begin position="92"/>
        <end position="162"/>
    </location>
</feature>
<comment type="caution">
    <text evidence="3">The sequence shown here is derived from an EMBL/GenBank/DDBJ whole genome shotgun (WGS) entry which is preliminary data.</text>
</comment>
<dbReference type="InterPro" id="IPR036865">
    <property type="entry name" value="CRAL-TRIO_dom_sf"/>
</dbReference>